<proteinExistence type="predicted"/>
<evidence type="ECO:0000313" key="1">
    <source>
        <dbReference type="EMBL" id="WDA59638.1"/>
    </source>
</evidence>
<keyword evidence="2" id="KW-1185">Reference proteome</keyword>
<gene>
    <name evidence="1" type="ORF">M8445_05355</name>
</gene>
<name>A0ABY7V369_9DEIO</name>
<evidence type="ECO:0000313" key="2">
    <source>
        <dbReference type="Proteomes" id="UP001217044"/>
    </source>
</evidence>
<sequence length="188" mass="20522">MDSHPAQQGGPSTHLTVAFYPPQWAAEMRGAALGRLDARLLHLHARTPPDTLGAVLHDSARLLGAHLTYRCAGRQVRASPWSDGGTLRGVPLELARHALMLPGTPRPQAPAALGRALLNWTNGTLLVVQAGQVREQLNLADELDRLPLPQWLEQGLDPHARVTLHAHRLHPGGQLEQWLGRPRRSGHP</sequence>
<dbReference type="EMBL" id="CP115165">
    <property type="protein sequence ID" value="WDA59638.1"/>
    <property type="molecule type" value="Genomic_DNA"/>
</dbReference>
<protein>
    <submittedName>
        <fullName evidence="1">Uncharacterized protein</fullName>
    </submittedName>
</protein>
<reference evidence="1 2" key="1">
    <citation type="submission" date="2022-12" db="EMBL/GenBank/DDBJ databases">
        <title>Genome Sequence of Deinococcus aquaticus Type Strain PB314.</title>
        <authorList>
            <person name="Albert C."/>
            <person name="Hill J."/>
            <person name="Boren L."/>
            <person name="Scholz-Ng S."/>
            <person name="Fatema N."/>
            <person name="Grosso R."/>
            <person name="Soboslay E."/>
            <person name="Tuohy J."/>
        </authorList>
    </citation>
    <scope>NUCLEOTIDE SEQUENCE [LARGE SCALE GENOMIC DNA]</scope>
    <source>
        <strain evidence="1 2">PB-314</strain>
    </source>
</reference>
<dbReference type="Proteomes" id="UP001217044">
    <property type="component" value="Chromosome"/>
</dbReference>
<organism evidence="1 2">
    <name type="scientific">Deinococcus aquaticus</name>
    <dbReference type="NCBI Taxonomy" id="328692"/>
    <lineage>
        <taxon>Bacteria</taxon>
        <taxon>Thermotogati</taxon>
        <taxon>Deinococcota</taxon>
        <taxon>Deinococci</taxon>
        <taxon>Deinococcales</taxon>
        <taxon>Deinococcaceae</taxon>
        <taxon>Deinococcus</taxon>
    </lineage>
</organism>
<accession>A0ABY7V369</accession>
<dbReference type="RefSeq" id="WP_273990211.1">
    <property type="nucleotide sequence ID" value="NZ_BAABQT010000017.1"/>
</dbReference>